<feature type="transmembrane region" description="Helical" evidence="6">
    <location>
        <begin position="242"/>
        <end position="261"/>
    </location>
</feature>
<dbReference type="eggNOG" id="COG0392">
    <property type="taxonomic scope" value="Bacteria"/>
</dbReference>
<dbReference type="KEGG" id="psn:Pedsa_2726"/>
<reference evidence="8" key="2">
    <citation type="submission" date="2011-02" db="EMBL/GenBank/DDBJ databases">
        <title>The complete genome of Pedobacter saltans DSM 12145.</title>
        <authorList>
            <consortium name="US DOE Joint Genome Institute (JGI-PGF)"/>
            <person name="Lucas S."/>
            <person name="Copeland A."/>
            <person name="Lapidus A."/>
            <person name="Bruce D."/>
            <person name="Goodwin L."/>
            <person name="Pitluck S."/>
            <person name="Kyrpides N."/>
            <person name="Mavromatis K."/>
            <person name="Pagani I."/>
            <person name="Ivanova N."/>
            <person name="Ovchinnikova G."/>
            <person name="Lu M."/>
            <person name="Detter J.C."/>
            <person name="Han C."/>
            <person name="Land M."/>
            <person name="Hauser L."/>
            <person name="Markowitz V."/>
            <person name="Cheng J.-F."/>
            <person name="Hugenholtz P."/>
            <person name="Woyke T."/>
            <person name="Wu D."/>
            <person name="Tindall B."/>
            <person name="Pomrenke H.G."/>
            <person name="Brambilla E."/>
            <person name="Klenk H.-P."/>
            <person name="Eisen J.A."/>
        </authorList>
    </citation>
    <scope>NUCLEOTIDE SEQUENCE [LARGE SCALE GENOMIC DNA]</scope>
    <source>
        <strain evidence="8">ATCC 51119 / DSM 12145 / JCM 21818 / LMG 10337 / NBRC 100064 / NCIMB 13643</strain>
    </source>
</reference>
<dbReference type="EMBL" id="CP002545">
    <property type="protein sequence ID" value="ADY53268.1"/>
    <property type="molecule type" value="Genomic_DNA"/>
</dbReference>
<evidence type="ECO:0000256" key="6">
    <source>
        <dbReference type="SAM" id="Phobius"/>
    </source>
</evidence>
<dbReference type="OrthoDB" id="1121314at2"/>
<dbReference type="RefSeq" id="WP_013633753.1">
    <property type="nucleotide sequence ID" value="NC_015177.1"/>
</dbReference>
<accession>F0S705</accession>
<evidence type="ECO:0000313" key="7">
    <source>
        <dbReference type="EMBL" id="ADY53268.1"/>
    </source>
</evidence>
<evidence type="ECO:0000313" key="8">
    <source>
        <dbReference type="Proteomes" id="UP000000310"/>
    </source>
</evidence>
<evidence type="ECO:0000256" key="2">
    <source>
        <dbReference type="ARBA" id="ARBA00022475"/>
    </source>
</evidence>
<protein>
    <recommendedName>
        <fullName evidence="9">Lysylphosphatidylglycerol synthetase/UPF0104</fullName>
    </recommendedName>
</protein>
<keyword evidence="4 6" id="KW-1133">Transmembrane helix</keyword>
<dbReference type="Pfam" id="PF03706">
    <property type="entry name" value="LPG_synthase_TM"/>
    <property type="match status" value="1"/>
</dbReference>
<keyword evidence="8" id="KW-1185">Reference proteome</keyword>
<evidence type="ECO:0008006" key="9">
    <source>
        <dbReference type="Google" id="ProtNLM"/>
    </source>
</evidence>
<organism evidence="7 8">
    <name type="scientific">Pseudopedobacter saltans (strain ATCC 51119 / DSM 12145 / JCM 21818 / CCUG 39354 / LMG 10337 / NBRC 100064 / NCIMB 13643)</name>
    <name type="common">Pedobacter saltans</name>
    <dbReference type="NCBI Taxonomy" id="762903"/>
    <lineage>
        <taxon>Bacteria</taxon>
        <taxon>Pseudomonadati</taxon>
        <taxon>Bacteroidota</taxon>
        <taxon>Sphingobacteriia</taxon>
        <taxon>Sphingobacteriales</taxon>
        <taxon>Sphingobacteriaceae</taxon>
        <taxon>Pseudopedobacter</taxon>
    </lineage>
</organism>
<dbReference type="HOGENOM" id="CLU_069763_0_0_10"/>
<evidence type="ECO:0000256" key="5">
    <source>
        <dbReference type="ARBA" id="ARBA00023136"/>
    </source>
</evidence>
<name>F0S705_PSESL</name>
<reference evidence="7 8" key="1">
    <citation type="journal article" date="2011" name="Stand. Genomic Sci.">
        <title>Complete genome sequence of the gliding, heparinolytic Pedobacter saltans type strain (113).</title>
        <authorList>
            <person name="Liolios K."/>
            <person name="Sikorski J."/>
            <person name="Lu M."/>
            <person name="Nolan M."/>
            <person name="Lapidus A."/>
            <person name="Lucas S."/>
            <person name="Hammon N."/>
            <person name="Deshpande S."/>
            <person name="Cheng J.F."/>
            <person name="Tapia R."/>
            <person name="Han C."/>
            <person name="Goodwin L."/>
            <person name="Pitluck S."/>
            <person name="Huntemann M."/>
            <person name="Ivanova N."/>
            <person name="Pagani I."/>
            <person name="Mavromatis K."/>
            <person name="Ovchinikova G."/>
            <person name="Pati A."/>
            <person name="Chen A."/>
            <person name="Palaniappan K."/>
            <person name="Land M."/>
            <person name="Hauser L."/>
            <person name="Brambilla E.M."/>
            <person name="Kotsyurbenko O."/>
            <person name="Rohde M."/>
            <person name="Tindall B.J."/>
            <person name="Abt B."/>
            <person name="Goker M."/>
            <person name="Detter J.C."/>
            <person name="Woyke T."/>
            <person name="Bristow J."/>
            <person name="Eisen J.A."/>
            <person name="Markowitz V."/>
            <person name="Hugenholtz P."/>
            <person name="Klenk H.P."/>
            <person name="Kyrpides N.C."/>
        </authorList>
    </citation>
    <scope>NUCLEOTIDE SEQUENCE [LARGE SCALE GENOMIC DNA]</scope>
    <source>
        <strain evidence="8">ATCC 51119 / DSM 12145 / JCM 21818 / LMG 10337 / NBRC 100064 / NCIMB 13643</strain>
    </source>
</reference>
<gene>
    <name evidence="7" type="ordered locus">Pedsa_2726</name>
</gene>
<keyword evidence="5 6" id="KW-0472">Membrane</keyword>
<feature type="transmembrane region" description="Helical" evidence="6">
    <location>
        <begin position="288"/>
        <end position="314"/>
    </location>
</feature>
<dbReference type="Proteomes" id="UP000000310">
    <property type="component" value="Chromosome"/>
</dbReference>
<comment type="subcellular location">
    <subcellularLocation>
        <location evidence="1">Cell membrane</location>
        <topology evidence="1">Multi-pass membrane protein</topology>
    </subcellularLocation>
</comment>
<feature type="transmembrane region" description="Helical" evidence="6">
    <location>
        <begin position="50"/>
        <end position="67"/>
    </location>
</feature>
<sequence>MATDKKKILSYLIKFAVLVLAAVFIYKKLSNNQNLRDFADLIKGLDITKVRISLFGVLLLMFLNWFIESIKWEYIIRKVEKISLWRSIESVFCGLTWAVFTPNRIGEYGGRVFFLPNTKRIKGVVAMSVGHIAQMVLTNIFGAIAILWFINTFQKLDVWVFIVIAFIALVYCSFFVVFYFNIHWLNSLIGGVGFLKKFRRFSEILETYTRYELCLIIFYSILRFAVFTSQYLLVIKLLVPEIAIYQCILLVFILFFVQSALPSLDLLDFGVRGMTAAYFFGFITNQEIAIMSAAALIWFVNLMIPAVIGSFFVFKLKFFGNNY</sequence>
<proteinExistence type="predicted"/>
<feature type="transmembrane region" description="Helical" evidence="6">
    <location>
        <begin position="158"/>
        <end position="180"/>
    </location>
</feature>
<evidence type="ECO:0000256" key="4">
    <source>
        <dbReference type="ARBA" id="ARBA00022989"/>
    </source>
</evidence>
<dbReference type="InterPro" id="IPR022791">
    <property type="entry name" value="L-PG_synthase/AglD"/>
</dbReference>
<evidence type="ECO:0000256" key="1">
    <source>
        <dbReference type="ARBA" id="ARBA00004651"/>
    </source>
</evidence>
<keyword evidence="3 6" id="KW-0812">Transmembrane</keyword>
<feature type="transmembrane region" description="Helical" evidence="6">
    <location>
        <begin position="216"/>
        <end position="235"/>
    </location>
</feature>
<feature type="transmembrane region" description="Helical" evidence="6">
    <location>
        <begin position="125"/>
        <end position="151"/>
    </location>
</feature>
<keyword evidence="2" id="KW-1003">Cell membrane</keyword>
<dbReference type="STRING" id="762903.Pedsa_2726"/>
<evidence type="ECO:0000256" key="3">
    <source>
        <dbReference type="ARBA" id="ARBA00022692"/>
    </source>
</evidence>
<feature type="transmembrane region" description="Helical" evidence="6">
    <location>
        <begin position="12"/>
        <end position="30"/>
    </location>
</feature>
<dbReference type="AlphaFoldDB" id="F0S705"/>